<dbReference type="EMBL" id="CP016545">
    <property type="protein sequence ID" value="ANU07909.1"/>
    <property type="molecule type" value="Genomic_DNA"/>
</dbReference>
<feature type="signal peptide" evidence="1">
    <location>
        <begin position="1"/>
        <end position="23"/>
    </location>
</feature>
<gene>
    <name evidence="2" type="ORF">A6F65_01610</name>
</gene>
<protein>
    <recommendedName>
        <fullName evidence="4">Salt-induced outer membrane protein</fullName>
    </recommendedName>
</protein>
<reference evidence="2 3" key="1">
    <citation type="submission" date="2016-07" db="EMBL/GenBank/DDBJ databases">
        <title>Complete genome sequence of Altererythrobacter namhicola JCM 16345T, containing esterase-encoding genes.</title>
        <authorList>
            <person name="Cheng H."/>
            <person name="Wu Y.-H."/>
            <person name="Jian S.-L."/>
            <person name="Huo Y.-Y."/>
            <person name="Wang C.-S."/>
            <person name="Xu X.-W."/>
        </authorList>
    </citation>
    <scope>NUCLEOTIDE SEQUENCE [LARGE SCALE GENOMIC DNA]</scope>
    <source>
        <strain evidence="2 3">JCM 16345</strain>
    </source>
</reference>
<dbReference type="AlphaFoldDB" id="A0A1C7D8U7"/>
<evidence type="ECO:0000256" key="1">
    <source>
        <dbReference type="SAM" id="SignalP"/>
    </source>
</evidence>
<evidence type="ECO:0000313" key="3">
    <source>
        <dbReference type="Proteomes" id="UP000092698"/>
    </source>
</evidence>
<keyword evidence="3" id="KW-1185">Reference proteome</keyword>
<dbReference type="Pfam" id="PF04338">
    <property type="entry name" value="DUF481"/>
    <property type="match status" value="1"/>
</dbReference>
<evidence type="ECO:0000313" key="2">
    <source>
        <dbReference type="EMBL" id="ANU07909.1"/>
    </source>
</evidence>
<dbReference type="RefSeq" id="WP_335645315.1">
    <property type="nucleotide sequence ID" value="NZ_CP016545.1"/>
</dbReference>
<feature type="chain" id="PRO_5008884469" description="Salt-induced outer membrane protein" evidence="1">
    <location>
        <begin position="24"/>
        <end position="317"/>
    </location>
</feature>
<dbReference type="InterPro" id="IPR007433">
    <property type="entry name" value="DUF481"/>
</dbReference>
<keyword evidence="1" id="KW-0732">Signal</keyword>
<name>A0A1C7D8U7_9SPHN</name>
<evidence type="ECO:0008006" key="4">
    <source>
        <dbReference type="Google" id="ProtNLM"/>
    </source>
</evidence>
<dbReference type="STRING" id="645517.A6F65_01610"/>
<sequence length="317" mass="34281">MPRLAFLPLALAATAFSADPAHADVPEPVRAMIEAAIATGDADKVATVVELAKQTNPDDTAEIDAMHGAFLQQKEEEARLAAAAKEQELAEAGVLDNWSGEGQIGAFQSSGNTDSVGVSSILKLKREGLAWSHRMRLSADYQRTNGQTTREQFLASYEPRYQINDRLFAYGLLQYERDRFQGFSARYATSAGIGYKVIATPDMSLSIKAGPAFRRTEFVTGRSEDRLAGLVGLDFDWRISDSIKLTQDTNAVAETGGQATVIFDSSNTSLNLITGVEAKISDSLSARLSYAIEYDSNPPAGAVATDTLTRFTLVYGF</sequence>
<dbReference type="KEGG" id="anh:A6F65_01610"/>
<organism evidence="2 3">
    <name type="scientific">Paraurantiacibacter namhicola</name>
    <dbReference type="NCBI Taxonomy" id="645517"/>
    <lineage>
        <taxon>Bacteria</taxon>
        <taxon>Pseudomonadati</taxon>
        <taxon>Pseudomonadota</taxon>
        <taxon>Alphaproteobacteria</taxon>
        <taxon>Sphingomonadales</taxon>
        <taxon>Erythrobacteraceae</taxon>
        <taxon>Paraurantiacibacter</taxon>
    </lineage>
</organism>
<dbReference type="InterPro" id="IPR036709">
    <property type="entry name" value="Autotransporte_beta_dom_sf"/>
</dbReference>
<dbReference type="Proteomes" id="UP000092698">
    <property type="component" value="Chromosome"/>
</dbReference>
<accession>A0A1C7D8U7</accession>
<dbReference type="SUPFAM" id="SSF103515">
    <property type="entry name" value="Autotransporter"/>
    <property type="match status" value="1"/>
</dbReference>
<proteinExistence type="predicted"/>